<organism evidence="2">
    <name type="scientific">termite gut metagenome</name>
    <dbReference type="NCBI Taxonomy" id="433724"/>
    <lineage>
        <taxon>unclassified sequences</taxon>
        <taxon>metagenomes</taxon>
        <taxon>organismal metagenomes</taxon>
    </lineage>
</organism>
<dbReference type="PROSITE" id="PS51257">
    <property type="entry name" value="PROKAR_LIPOPROTEIN"/>
    <property type="match status" value="1"/>
</dbReference>
<dbReference type="Pfam" id="PF14292">
    <property type="entry name" value="SusE"/>
    <property type="match status" value="1"/>
</dbReference>
<dbReference type="EMBL" id="SNRY01011880">
    <property type="protein sequence ID" value="KAA6303996.1"/>
    <property type="molecule type" value="Genomic_DNA"/>
</dbReference>
<reference evidence="2" key="1">
    <citation type="submission" date="2019-03" db="EMBL/GenBank/DDBJ databases">
        <title>Single cell metagenomics reveals metabolic interactions within the superorganism composed of flagellate Streblomastix strix and complex community of Bacteroidetes bacteria on its surface.</title>
        <authorList>
            <person name="Treitli S.C."/>
            <person name="Kolisko M."/>
            <person name="Husnik F."/>
            <person name="Keeling P."/>
            <person name="Hampl V."/>
        </authorList>
    </citation>
    <scope>NUCLEOTIDE SEQUENCE</scope>
    <source>
        <strain evidence="2">STM</strain>
    </source>
</reference>
<evidence type="ECO:0000313" key="2">
    <source>
        <dbReference type="EMBL" id="KAA6303996.1"/>
    </source>
</evidence>
<evidence type="ECO:0000259" key="1">
    <source>
        <dbReference type="Pfam" id="PF14292"/>
    </source>
</evidence>
<feature type="domain" description="SusE outer membrane protein" evidence="1">
    <location>
        <begin position="24"/>
        <end position="120"/>
    </location>
</feature>
<sequence length="165" mass="18014">MKKISMLSALLFGVCLFYACEDDRDSNPTLKNPDEFTLNTPKYASGIYDLKNTKSVQLTCIQPDYGFTAATTYSVQIATKLDFSEFLTLPTTYTTAKIEADASEIAVSLVGLLGIDDEESYPADPFPVYVRLSAALHGHIGETLSNVVKLSSVKGYYALEAVTMP</sequence>
<dbReference type="InterPro" id="IPR025970">
    <property type="entry name" value="SusE"/>
</dbReference>
<gene>
    <name evidence="2" type="ORF">EZS27_044361</name>
</gene>
<comment type="caution">
    <text evidence="2">The sequence shown here is derived from an EMBL/GenBank/DDBJ whole genome shotgun (WGS) entry which is preliminary data.</text>
</comment>
<proteinExistence type="predicted"/>
<dbReference type="AlphaFoldDB" id="A0A5J4P3Y3"/>
<accession>A0A5J4P3Y3</accession>
<name>A0A5J4P3Y3_9ZZZZ</name>
<feature type="non-terminal residue" evidence="2">
    <location>
        <position position="165"/>
    </location>
</feature>
<protein>
    <submittedName>
        <fullName evidence="2">SusF/SusE family outer membrane protein</fullName>
    </submittedName>
</protein>